<name>A0AAN8PQZ7_PATCE</name>
<keyword evidence="3 9" id="KW-0575">Peroxidase</keyword>
<feature type="domain" description="Thioredoxin" evidence="10">
    <location>
        <begin position="32"/>
        <end position="155"/>
    </location>
</feature>
<protein>
    <recommendedName>
        <fullName evidence="9">Peroxiredoxin-5</fullName>
        <ecNumber evidence="9">1.11.1.24</ecNumber>
    </recommendedName>
</protein>
<evidence type="ECO:0000256" key="1">
    <source>
        <dbReference type="ARBA" id="ARBA00003330"/>
    </source>
</evidence>
<keyword evidence="4 9" id="KW-0049">Antioxidant</keyword>
<dbReference type="Gene3D" id="3.40.30.10">
    <property type="entry name" value="Glutaredoxin"/>
    <property type="match status" value="1"/>
</dbReference>
<dbReference type="PANTHER" id="PTHR10430">
    <property type="entry name" value="PEROXIREDOXIN"/>
    <property type="match status" value="1"/>
</dbReference>
<dbReference type="PROSITE" id="PS51352">
    <property type="entry name" value="THIOREDOXIN_2"/>
    <property type="match status" value="1"/>
</dbReference>
<evidence type="ECO:0000256" key="6">
    <source>
        <dbReference type="ARBA" id="ARBA00023284"/>
    </source>
</evidence>
<dbReference type="InterPro" id="IPR036249">
    <property type="entry name" value="Thioredoxin-like_sf"/>
</dbReference>
<dbReference type="FunFam" id="3.40.30.10:FF:000020">
    <property type="entry name" value="Peroxiredoxin"/>
    <property type="match status" value="1"/>
</dbReference>
<dbReference type="GO" id="GO:0008379">
    <property type="term" value="F:thioredoxin peroxidase activity"/>
    <property type="evidence" value="ECO:0007669"/>
    <property type="project" value="InterPro"/>
</dbReference>
<feature type="active site" description="Cysteine sulfenic acid (-SOH) intermediate" evidence="8">
    <location>
        <position position="76"/>
    </location>
</feature>
<evidence type="ECO:0000256" key="4">
    <source>
        <dbReference type="ARBA" id="ARBA00022862"/>
    </source>
</evidence>
<comment type="function">
    <text evidence="1">Thiol-specific peroxidase that catalyzes the reduction of hydrogen peroxide and organic hydroperoxides to water and alcohols, respectively. Plays a role in cell protection against oxidative stress by detoxifying peroxides and as sensor of hydrogen peroxide-mediated signaling events.</text>
</comment>
<evidence type="ECO:0000256" key="3">
    <source>
        <dbReference type="ARBA" id="ARBA00022559"/>
    </source>
</evidence>
<dbReference type="InterPro" id="IPR037944">
    <property type="entry name" value="PRX5-like"/>
</dbReference>
<evidence type="ECO:0000256" key="2">
    <source>
        <dbReference type="ARBA" id="ARBA00010505"/>
    </source>
</evidence>
<dbReference type="GO" id="GO:0005739">
    <property type="term" value="C:mitochondrion"/>
    <property type="evidence" value="ECO:0007669"/>
    <property type="project" value="TreeGrafter"/>
</dbReference>
<evidence type="ECO:0000259" key="10">
    <source>
        <dbReference type="PROSITE" id="PS51352"/>
    </source>
</evidence>
<dbReference type="GO" id="GO:0045454">
    <property type="term" value="P:cell redox homeostasis"/>
    <property type="evidence" value="ECO:0007669"/>
    <property type="project" value="TreeGrafter"/>
</dbReference>
<keyword evidence="5 9" id="KW-0560">Oxidoreductase</keyword>
<dbReference type="Pfam" id="PF08534">
    <property type="entry name" value="Redoxin"/>
    <property type="match status" value="1"/>
</dbReference>
<sequence length="193" mass="21452">MATAQLTRRITTSLLNNSLHRPAACCQIKRYLKIGDTLPDIKLYEDNPDNGISVRDLYKGKKGVLFSVVGAFTPGCTHAHIPEYLESADKFKEEGYDLIGCVSVNDPFVMAAWGQDLKAEGKIRMLADTKGEFTKAMGMELDCSKLLGNIRSRRYSLVIEDSKVHTINEDPKHSGLVCLLCIRNLKTKAQVMS</sequence>
<dbReference type="EC" id="1.11.1.24" evidence="9"/>
<accession>A0AAN8PQZ7</accession>
<proteinExistence type="inferred from homology"/>
<comment type="catalytic activity">
    <reaction evidence="7 9">
        <text>a hydroperoxide + [thioredoxin]-dithiol = an alcohol + [thioredoxin]-disulfide + H2O</text>
        <dbReference type="Rhea" id="RHEA:62620"/>
        <dbReference type="Rhea" id="RHEA-COMP:10698"/>
        <dbReference type="Rhea" id="RHEA-COMP:10700"/>
        <dbReference type="ChEBI" id="CHEBI:15377"/>
        <dbReference type="ChEBI" id="CHEBI:29950"/>
        <dbReference type="ChEBI" id="CHEBI:30879"/>
        <dbReference type="ChEBI" id="CHEBI:35924"/>
        <dbReference type="ChEBI" id="CHEBI:50058"/>
        <dbReference type="EC" id="1.11.1.24"/>
    </reaction>
</comment>
<dbReference type="AlphaFoldDB" id="A0AAN8PQZ7"/>
<evidence type="ECO:0000256" key="7">
    <source>
        <dbReference type="ARBA" id="ARBA00049091"/>
    </source>
</evidence>
<comment type="caution">
    <text evidence="11">The sequence shown here is derived from an EMBL/GenBank/DDBJ whole genome shotgun (WGS) entry which is preliminary data.</text>
</comment>
<dbReference type="GO" id="GO:0042744">
    <property type="term" value="P:hydrogen peroxide catabolic process"/>
    <property type="evidence" value="ECO:0007669"/>
    <property type="project" value="TreeGrafter"/>
</dbReference>
<evidence type="ECO:0000313" key="11">
    <source>
        <dbReference type="EMBL" id="KAK6182217.1"/>
    </source>
</evidence>
<dbReference type="GO" id="GO:0034599">
    <property type="term" value="P:cellular response to oxidative stress"/>
    <property type="evidence" value="ECO:0007669"/>
    <property type="project" value="InterPro"/>
</dbReference>
<evidence type="ECO:0000313" key="12">
    <source>
        <dbReference type="Proteomes" id="UP001347796"/>
    </source>
</evidence>
<evidence type="ECO:0000256" key="5">
    <source>
        <dbReference type="ARBA" id="ARBA00023002"/>
    </source>
</evidence>
<dbReference type="CDD" id="cd03013">
    <property type="entry name" value="PRX5_like"/>
    <property type="match status" value="1"/>
</dbReference>
<keyword evidence="12" id="KW-1185">Reference proteome</keyword>
<dbReference type="PANTHER" id="PTHR10430:SF16">
    <property type="entry name" value="PEROXIREDOXIN-5, MITOCHONDRIAL"/>
    <property type="match status" value="1"/>
</dbReference>
<comment type="similarity">
    <text evidence="2 9">Belongs to the peroxiredoxin family. Prx5 subfamily.</text>
</comment>
<gene>
    <name evidence="11" type="ORF">SNE40_009948</name>
</gene>
<evidence type="ECO:0000256" key="8">
    <source>
        <dbReference type="PIRSR" id="PIRSR637944-1"/>
    </source>
</evidence>
<dbReference type="InterPro" id="IPR013740">
    <property type="entry name" value="Redoxin"/>
</dbReference>
<dbReference type="SUPFAM" id="SSF52833">
    <property type="entry name" value="Thioredoxin-like"/>
    <property type="match status" value="1"/>
</dbReference>
<reference evidence="11 12" key="1">
    <citation type="submission" date="2024-01" db="EMBL/GenBank/DDBJ databases">
        <title>The genome of the rayed Mediterranean limpet Patella caerulea (Linnaeus, 1758).</title>
        <authorList>
            <person name="Anh-Thu Weber A."/>
            <person name="Halstead-Nussloch G."/>
        </authorList>
    </citation>
    <scope>NUCLEOTIDE SEQUENCE [LARGE SCALE GENOMIC DNA]</scope>
    <source>
        <strain evidence="11">AATW-2023a</strain>
        <tissue evidence="11">Whole specimen</tissue>
    </source>
</reference>
<dbReference type="EMBL" id="JAZGQO010000007">
    <property type="protein sequence ID" value="KAK6182217.1"/>
    <property type="molecule type" value="Genomic_DNA"/>
</dbReference>
<dbReference type="InterPro" id="IPR013766">
    <property type="entry name" value="Thioredoxin_domain"/>
</dbReference>
<evidence type="ECO:0000256" key="9">
    <source>
        <dbReference type="RuleBase" id="RU366011"/>
    </source>
</evidence>
<dbReference type="Proteomes" id="UP001347796">
    <property type="component" value="Unassembled WGS sequence"/>
</dbReference>
<dbReference type="GO" id="GO:0005777">
    <property type="term" value="C:peroxisome"/>
    <property type="evidence" value="ECO:0007669"/>
    <property type="project" value="TreeGrafter"/>
</dbReference>
<keyword evidence="6 9" id="KW-0676">Redox-active center</keyword>
<organism evidence="11 12">
    <name type="scientific">Patella caerulea</name>
    <name type="common">Rayed Mediterranean limpet</name>
    <dbReference type="NCBI Taxonomy" id="87958"/>
    <lineage>
        <taxon>Eukaryota</taxon>
        <taxon>Metazoa</taxon>
        <taxon>Spiralia</taxon>
        <taxon>Lophotrochozoa</taxon>
        <taxon>Mollusca</taxon>
        <taxon>Gastropoda</taxon>
        <taxon>Patellogastropoda</taxon>
        <taxon>Patelloidea</taxon>
        <taxon>Patellidae</taxon>
        <taxon>Patella</taxon>
    </lineage>
</organism>